<dbReference type="EMBL" id="JACSPO010000010">
    <property type="protein sequence ID" value="MBD8063386.1"/>
    <property type="molecule type" value="Genomic_DNA"/>
</dbReference>
<gene>
    <name evidence="1" type="ORF">H9624_13760</name>
</gene>
<dbReference type="RefSeq" id="WP_251840484.1">
    <property type="nucleotide sequence ID" value="NZ_JACSPO010000010.1"/>
</dbReference>
<evidence type="ECO:0000313" key="2">
    <source>
        <dbReference type="Proteomes" id="UP000661894"/>
    </source>
</evidence>
<reference evidence="1 2" key="1">
    <citation type="submission" date="2020-08" db="EMBL/GenBank/DDBJ databases">
        <title>A Genomic Blueprint of the Chicken Gut Microbiome.</title>
        <authorList>
            <person name="Gilroy R."/>
            <person name="Ravi A."/>
            <person name="Getino M."/>
            <person name="Pursley I."/>
            <person name="Horton D.L."/>
            <person name="Alikhan N.-F."/>
            <person name="Baker D."/>
            <person name="Gharbi K."/>
            <person name="Hall N."/>
            <person name="Watson M."/>
            <person name="Adriaenssens E.M."/>
            <person name="Foster-Nyarko E."/>
            <person name="Jarju S."/>
            <person name="Secka A."/>
            <person name="Antonio M."/>
            <person name="Oren A."/>
            <person name="Chaudhuri R."/>
            <person name="La Ragione R.M."/>
            <person name="Hildebrand F."/>
            <person name="Pallen M.J."/>
        </authorList>
    </citation>
    <scope>NUCLEOTIDE SEQUENCE [LARGE SCALE GENOMIC DNA]</scope>
    <source>
        <strain evidence="1 2">Sa1BUA1</strain>
    </source>
</reference>
<name>A0ABR8Z4W2_9MICO</name>
<keyword evidence="2" id="KW-1185">Reference proteome</keyword>
<evidence type="ECO:0000313" key="1">
    <source>
        <dbReference type="EMBL" id="MBD8063386.1"/>
    </source>
</evidence>
<comment type="caution">
    <text evidence="1">The sequence shown here is derived from an EMBL/GenBank/DDBJ whole genome shotgun (WGS) entry which is preliminary data.</text>
</comment>
<sequence>MGDGFDDHTATMRAVPLWHEALAAEHAAVQARLRKAIEADEECDEAV</sequence>
<dbReference type="Proteomes" id="UP000661894">
    <property type="component" value="Unassembled WGS sequence"/>
</dbReference>
<accession>A0ABR8Z4W2</accession>
<organism evidence="1 2">
    <name type="scientific">Oceanitalea stevensii</name>
    <dbReference type="NCBI Taxonomy" id="2763072"/>
    <lineage>
        <taxon>Bacteria</taxon>
        <taxon>Bacillati</taxon>
        <taxon>Actinomycetota</taxon>
        <taxon>Actinomycetes</taxon>
        <taxon>Micrococcales</taxon>
        <taxon>Bogoriellaceae</taxon>
        <taxon>Georgenia</taxon>
    </lineage>
</organism>
<protein>
    <submittedName>
        <fullName evidence="1">Uncharacterized protein</fullName>
    </submittedName>
</protein>
<proteinExistence type="predicted"/>